<reference evidence="8" key="1">
    <citation type="submission" date="2022-05" db="EMBL/GenBank/DDBJ databases">
        <title>Using nanopore sequencing to obtain complete genomes from saliva samples.</title>
        <authorList>
            <person name="Baker J.L."/>
        </authorList>
    </citation>
    <scope>NUCLEOTIDE SEQUENCE</scope>
    <source>
        <strain evidence="8">JCVI-JB-Ag32</strain>
    </source>
</reference>
<dbReference type="InterPro" id="IPR017968">
    <property type="entry name" value="Acylphosphatase_CS"/>
</dbReference>
<dbReference type="GO" id="GO:0003998">
    <property type="term" value="F:acylphosphatase activity"/>
    <property type="evidence" value="ECO:0007669"/>
    <property type="project" value="UniProtKB-EC"/>
</dbReference>
<dbReference type="AlphaFoldDB" id="A0A9E7D4Q5"/>
<dbReference type="PROSITE" id="PS51160">
    <property type="entry name" value="ACYLPHOSPHATASE_3"/>
    <property type="match status" value="1"/>
</dbReference>
<organism evidence="8 9">
    <name type="scientific">Actinomyces graevenitzii</name>
    <dbReference type="NCBI Taxonomy" id="55565"/>
    <lineage>
        <taxon>Bacteria</taxon>
        <taxon>Bacillati</taxon>
        <taxon>Actinomycetota</taxon>
        <taxon>Actinomycetes</taxon>
        <taxon>Actinomycetales</taxon>
        <taxon>Actinomycetaceae</taxon>
        <taxon>Actinomyces</taxon>
    </lineage>
</organism>
<gene>
    <name evidence="8" type="ORF">M3I41_06955</name>
</gene>
<comment type="similarity">
    <text evidence="1 6">Belongs to the acylphosphatase family.</text>
</comment>
<dbReference type="PROSITE" id="PS00150">
    <property type="entry name" value="ACYLPHOSPHATASE_1"/>
    <property type="match status" value="1"/>
</dbReference>
<dbReference type="EMBL" id="CP097095">
    <property type="protein sequence ID" value="UQF79322.1"/>
    <property type="molecule type" value="Genomic_DNA"/>
</dbReference>
<feature type="active site" evidence="5">
    <location>
        <position position="36"/>
    </location>
</feature>
<comment type="catalytic activity">
    <reaction evidence="4 5">
        <text>an acyl phosphate + H2O = a carboxylate + phosphate + H(+)</text>
        <dbReference type="Rhea" id="RHEA:14965"/>
        <dbReference type="ChEBI" id="CHEBI:15377"/>
        <dbReference type="ChEBI" id="CHEBI:15378"/>
        <dbReference type="ChEBI" id="CHEBI:29067"/>
        <dbReference type="ChEBI" id="CHEBI:43474"/>
        <dbReference type="ChEBI" id="CHEBI:59918"/>
        <dbReference type="EC" id="3.6.1.7"/>
    </reaction>
</comment>
<feature type="active site" evidence="5">
    <location>
        <position position="18"/>
    </location>
</feature>
<evidence type="ECO:0000256" key="5">
    <source>
        <dbReference type="PROSITE-ProRule" id="PRU00520"/>
    </source>
</evidence>
<dbReference type="Proteomes" id="UP000830236">
    <property type="component" value="Chromosome"/>
</dbReference>
<dbReference type="EC" id="3.6.1.7" evidence="2 5"/>
<keyword evidence="5" id="KW-0378">Hydrolase</keyword>
<dbReference type="InterPro" id="IPR020456">
    <property type="entry name" value="Acylphosphatase"/>
</dbReference>
<evidence type="ECO:0000259" key="7">
    <source>
        <dbReference type="PROSITE" id="PS51160"/>
    </source>
</evidence>
<evidence type="ECO:0000313" key="9">
    <source>
        <dbReference type="Proteomes" id="UP000830236"/>
    </source>
</evidence>
<dbReference type="InterPro" id="IPR001792">
    <property type="entry name" value="Acylphosphatase-like_dom"/>
</dbReference>
<evidence type="ECO:0000256" key="3">
    <source>
        <dbReference type="ARBA" id="ARBA00015991"/>
    </source>
</evidence>
<name>A0A9E7D4Q5_9ACTO</name>
<feature type="domain" description="Acylphosphatase-like" evidence="7">
    <location>
        <begin position="3"/>
        <end position="95"/>
    </location>
</feature>
<sequence length="95" mass="10907">MRGIHAYISGRVQGVGFRYSCHQEALKYQLSGSVRNLDDGRVEVWAAGDSELMARFITWLGHGPRWAHVTDVELRELSEIQTELLRRQGEFKYGN</sequence>
<dbReference type="PANTHER" id="PTHR47268:SF4">
    <property type="entry name" value="ACYLPHOSPHATASE"/>
    <property type="match status" value="1"/>
</dbReference>
<dbReference type="SUPFAM" id="SSF54975">
    <property type="entry name" value="Acylphosphatase/BLUF domain-like"/>
    <property type="match status" value="1"/>
</dbReference>
<evidence type="ECO:0000256" key="6">
    <source>
        <dbReference type="RuleBase" id="RU004168"/>
    </source>
</evidence>
<proteinExistence type="inferred from homology"/>
<evidence type="ECO:0000256" key="1">
    <source>
        <dbReference type="ARBA" id="ARBA00005614"/>
    </source>
</evidence>
<evidence type="ECO:0000313" key="8">
    <source>
        <dbReference type="EMBL" id="UQF79322.1"/>
    </source>
</evidence>
<evidence type="ECO:0000256" key="4">
    <source>
        <dbReference type="ARBA" id="ARBA00047645"/>
    </source>
</evidence>
<evidence type="ECO:0000256" key="2">
    <source>
        <dbReference type="ARBA" id="ARBA00012150"/>
    </source>
</evidence>
<dbReference type="KEGG" id="agh:M3I41_06955"/>
<dbReference type="Pfam" id="PF00708">
    <property type="entry name" value="Acylphosphatase"/>
    <property type="match status" value="1"/>
</dbReference>
<dbReference type="Gene3D" id="3.30.70.100">
    <property type="match status" value="1"/>
</dbReference>
<accession>A0A9E7D4Q5</accession>
<dbReference type="InterPro" id="IPR036046">
    <property type="entry name" value="Acylphosphatase-like_dom_sf"/>
</dbReference>
<dbReference type="PANTHER" id="PTHR47268">
    <property type="entry name" value="ACYLPHOSPHATASE"/>
    <property type="match status" value="1"/>
</dbReference>
<protein>
    <recommendedName>
        <fullName evidence="3 5">acylphosphatase</fullName>
        <ecNumber evidence="2 5">3.6.1.7</ecNumber>
    </recommendedName>
</protein>